<dbReference type="GO" id="GO:0005524">
    <property type="term" value="F:ATP binding"/>
    <property type="evidence" value="ECO:0007669"/>
    <property type="project" value="UniProtKB-UniRule"/>
</dbReference>
<dbReference type="InterPro" id="IPR000719">
    <property type="entry name" value="Prot_kinase_dom"/>
</dbReference>
<dbReference type="InterPro" id="IPR011009">
    <property type="entry name" value="Kinase-like_dom_sf"/>
</dbReference>
<feature type="compositionally biased region" description="Acidic residues" evidence="4">
    <location>
        <begin position="567"/>
        <end position="576"/>
    </location>
</feature>
<gene>
    <name evidence="6" type="ORF">NDES1114_LOCUS16893</name>
</gene>
<dbReference type="GO" id="GO:0005737">
    <property type="term" value="C:cytoplasm"/>
    <property type="evidence" value="ECO:0007669"/>
    <property type="project" value="TreeGrafter"/>
</dbReference>
<protein>
    <recommendedName>
        <fullName evidence="5">Protein kinase domain-containing protein</fullName>
    </recommendedName>
</protein>
<dbReference type="Gene3D" id="1.10.510.10">
    <property type="entry name" value="Transferase(Phosphotransferase) domain 1"/>
    <property type="match status" value="2"/>
</dbReference>
<dbReference type="PROSITE" id="PS00108">
    <property type="entry name" value="PROTEIN_KINASE_ST"/>
    <property type="match status" value="1"/>
</dbReference>
<dbReference type="Pfam" id="PF00069">
    <property type="entry name" value="Pkinase"/>
    <property type="match status" value="2"/>
</dbReference>
<reference evidence="6" key="1">
    <citation type="submission" date="2021-01" db="EMBL/GenBank/DDBJ databases">
        <authorList>
            <person name="Corre E."/>
            <person name="Pelletier E."/>
            <person name="Niang G."/>
            <person name="Scheremetjew M."/>
            <person name="Finn R."/>
            <person name="Kale V."/>
            <person name="Holt S."/>
            <person name="Cochrane G."/>
            <person name="Meng A."/>
            <person name="Brown T."/>
            <person name="Cohen L."/>
        </authorList>
    </citation>
    <scope>NUCLEOTIDE SEQUENCE</scope>
    <source>
        <strain evidence="6">CCAP 1951/1</strain>
    </source>
</reference>
<evidence type="ECO:0000256" key="3">
    <source>
        <dbReference type="PROSITE-ProRule" id="PRU10141"/>
    </source>
</evidence>
<feature type="compositionally biased region" description="Polar residues" evidence="4">
    <location>
        <begin position="191"/>
        <end position="201"/>
    </location>
</feature>
<dbReference type="AlphaFoldDB" id="A0A7S1M2K0"/>
<dbReference type="SMART" id="SM00220">
    <property type="entry name" value="S_TKc"/>
    <property type="match status" value="1"/>
</dbReference>
<sequence>MERNTPPPSRASTGQQKPAVHSRLVTIANSVVASTFAAGTGPNSPQVAGGSPNTGNFAPPVPALEAEIERVTNGLDRHSLQRLCILFAREAAVGRDEMAESELASIRTPRYLGDDGGPKLDHRRRTMAQPNQSSEPAGLSNFVSIPAMAAPRGTDSLQSGNSSTESAELMPVVAIEAELDEDVEEGDRSRSPQAFSLTPGTASAAGLGAPVDRFALSTSAMVQHDGTGEVEQVNSLLFFEQLGEGATGSVWHCVDEESGDERAVKIIPRAKLSSASPMIGETSAPSLIDEVNFMRGLQHRHIVRLHELIDDSARDEVFIVMDFIKGGTVASLNVKTGECPRLRPTDVSVIAFQIGSALYHCHKLGFTHGDVKPDNILCDTELQPILEPVPHHNASTTMDESNVSFMTDSPGSRFASPCGGDISTTNSPSKQAPFTCYLADFGVAAAVSGQRQCRRQSLGGVLSHNDPDARSELPPAPLRNLAGSPARWTPRTSQSPQPLLTPQRAASALLPQPPAEPPSMAGGNNSARNGQFTPSESPAISGTSCASRQRRESQSSAGASVAAVTFDMDDDEDYEEELRRRSNVGTKAVAVQGTTPVLEAPERLAGGERTPATDMWALGVTLYALLFGRVPFFASTYGELRQKVLREDPAWPPETANGTYARWRRVLAEMLHKDPARRLTATELRRRRVARPM</sequence>
<dbReference type="PANTHER" id="PTHR24346">
    <property type="entry name" value="MAP/MICROTUBULE AFFINITY-REGULATING KINASE"/>
    <property type="match status" value="1"/>
</dbReference>
<feature type="compositionally biased region" description="Low complexity" evidence="4">
    <location>
        <begin position="554"/>
        <end position="564"/>
    </location>
</feature>
<evidence type="ECO:0000256" key="2">
    <source>
        <dbReference type="ARBA" id="ARBA00022840"/>
    </source>
</evidence>
<feature type="compositionally biased region" description="Polar residues" evidence="4">
    <location>
        <begin position="522"/>
        <end position="543"/>
    </location>
</feature>
<feature type="compositionally biased region" description="Polar residues" evidence="4">
    <location>
        <begin position="490"/>
        <end position="500"/>
    </location>
</feature>
<evidence type="ECO:0000313" key="6">
    <source>
        <dbReference type="EMBL" id="CAD9120124.1"/>
    </source>
</evidence>
<keyword evidence="1 3" id="KW-0547">Nucleotide-binding</keyword>
<proteinExistence type="predicted"/>
<dbReference type="GO" id="GO:0035556">
    <property type="term" value="P:intracellular signal transduction"/>
    <property type="evidence" value="ECO:0007669"/>
    <property type="project" value="TreeGrafter"/>
</dbReference>
<dbReference type="GO" id="GO:0004674">
    <property type="term" value="F:protein serine/threonine kinase activity"/>
    <property type="evidence" value="ECO:0007669"/>
    <property type="project" value="TreeGrafter"/>
</dbReference>
<feature type="domain" description="Protein kinase" evidence="5">
    <location>
        <begin position="236"/>
        <end position="693"/>
    </location>
</feature>
<feature type="region of interest" description="Disordered" evidence="4">
    <location>
        <begin position="181"/>
        <end position="202"/>
    </location>
</feature>
<feature type="region of interest" description="Disordered" evidence="4">
    <location>
        <begin position="1"/>
        <end position="21"/>
    </location>
</feature>
<organism evidence="6">
    <name type="scientific">Neobodo designis</name>
    <name type="common">Flagellated protozoan</name>
    <name type="synonym">Bodo designis</name>
    <dbReference type="NCBI Taxonomy" id="312471"/>
    <lineage>
        <taxon>Eukaryota</taxon>
        <taxon>Discoba</taxon>
        <taxon>Euglenozoa</taxon>
        <taxon>Kinetoplastea</taxon>
        <taxon>Metakinetoplastina</taxon>
        <taxon>Neobodonida</taxon>
        <taxon>Neobodo</taxon>
    </lineage>
</organism>
<dbReference type="EMBL" id="HBGF01025543">
    <property type="protein sequence ID" value="CAD9120124.1"/>
    <property type="molecule type" value="Transcribed_RNA"/>
</dbReference>
<feature type="region of interest" description="Disordered" evidence="4">
    <location>
        <begin position="459"/>
        <end position="581"/>
    </location>
</feature>
<dbReference type="PROSITE" id="PS00107">
    <property type="entry name" value="PROTEIN_KINASE_ATP"/>
    <property type="match status" value="1"/>
</dbReference>
<dbReference type="PROSITE" id="PS50011">
    <property type="entry name" value="PROTEIN_KINASE_DOM"/>
    <property type="match status" value="1"/>
</dbReference>
<feature type="binding site" evidence="3">
    <location>
        <position position="265"/>
    </location>
    <ligand>
        <name>ATP</name>
        <dbReference type="ChEBI" id="CHEBI:30616"/>
    </ligand>
</feature>
<evidence type="ECO:0000256" key="1">
    <source>
        <dbReference type="ARBA" id="ARBA00022741"/>
    </source>
</evidence>
<feature type="region of interest" description="Disordered" evidence="4">
    <location>
        <begin position="109"/>
        <end position="140"/>
    </location>
</feature>
<dbReference type="InterPro" id="IPR017441">
    <property type="entry name" value="Protein_kinase_ATP_BS"/>
</dbReference>
<dbReference type="InterPro" id="IPR008271">
    <property type="entry name" value="Ser/Thr_kinase_AS"/>
</dbReference>
<accession>A0A7S1M2K0</accession>
<evidence type="ECO:0000256" key="4">
    <source>
        <dbReference type="SAM" id="MobiDB-lite"/>
    </source>
</evidence>
<dbReference type="PANTHER" id="PTHR24346:SF30">
    <property type="entry name" value="MATERNAL EMBRYONIC LEUCINE ZIPPER KINASE"/>
    <property type="match status" value="1"/>
</dbReference>
<keyword evidence="2 3" id="KW-0067">ATP-binding</keyword>
<dbReference type="Gene3D" id="3.30.200.20">
    <property type="entry name" value="Phosphorylase Kinase, domain 1"/>
    <property type="match status" value="1"/>
</dbReference>
<evidence type="ECO:0000259" key="5">
    <source>
        <dbReference type="PROSITE" id="PS50011"/>
    </source>
</evidence>
<name>A0A7S1M2K0_NEODS</name>
<dbReference type="SUPFAM" id="SSF56112">
    <property type="entry name" value="Protein kinase-like (PK-like)"/>
    <property type="match status" value="1"/>
</dbReference>